<keyword evidence="2" id="KW-1133">Transmembrane helix</keyword>
<dbReference type="Proteomes" id="UP000000787">
    <property type="component" value="Plasmid pHAU01"/>
</dbReference>
<evidence type="ECO:0000256" key="2">
    <source>
        <dbReference type="SAM" id="Phobius"/>
    </source>
</evidence>
<feature type="domain" description="DUF11" evidence="3">
    <location>
        <begin position="126"/>
        <end position="241"/>
    </location>
</feature>
<evidence type="ECO:0000313" key="5">
    <source>
        <dbReference type="Proteomes" id="UP000000787"/>
    </source>
</evidence>
<dbReference type="NCBIfam" id="TIGR01451">
    <property type="entry name" value="B_ant_repeat"/>
    <property type="match status" value="1"/>
</dbReference>
<protein>
    <submittedName>
        <fullName evidence="4">Conserved repeat domain</fullName>
    </submittedName>
</protein>
<dbReference type="AlphaFoldDB" id="A9B8M9"/>
<dbReference type="InParanoid" id="A9B8M9"/>
<feature type="region of interest" description="Disordered" evidence="1">
    <location>
        <begin position="225"/>
        <end position="264"/>
    </location>
</feature>
<sequence>MKKLETVMFGMAVVIALVLGFQKLFPAQSSAAQQPMSLTPSPEPTDLPTATPRPTEVPNPTATPRPTDAPLPTSTPSDGATVTPRPTRQPLEITSTPVDLTATPTTMPTATPSDGATVTPVTALPDLVLEKVSDHQTVAIGESLRWTLTVHNRGSAPAANVLVRDVLPAFFRGLHVTTSVGEATLVDGIVSVYIAELSAGQTVTIWIDGTVVSLDGPLTNLAQASTTTTETSTENNTAWSSVTPKAAGGVQPSATPRPAAQPQRTFPVTASDDGMPVGVPIGLVVLVTLVAAWLLWPRRLA</sequence>
<dbReference type="EMBL" id="CP000876">
    <property type="protein sequence ID" value="ABX07693.1"/>
    <property type="molecule type" value="Genomic_DNA"/>
</dbReference>
<evidence type="ECO:0000256" key="1">
    <source>
        <dbReference type="SAM" id="MobiDB-lite"/>
    </source>
</evidence>
<dbReference type="PANTHER" id="PTHR34819:SF3">
    <property type="entry name" value="CELL SURFACE PROTEIN"/>
    <property type="match status" value="1"/>
</dbReference>
<dbReference type="HOGENOM" id="CLU_923684_0_0_0"/>
<feature type="compositionally biased region" description="Pro residues" evidence="1">
    <location>
        <begin position="55"/>
        <end position="69"/>
    </location>
</feature>
<dbReference type="Pfam" id="PF01345">
    <property type="entry name" value="DUF11"/>
    <property type="match status" value="1"/>
</dbReference>
<dbReference type="Gene3D" id="2.60.40.10">
    <property type="entry name" value="Immunoglobulins"/>
    <property type="match status" value="1"/>
</dbReference>
<keyword evidence="2" id="KW-0472">Membrane</keyword>
<reference evidence="4 5" key="1">
    <citation type="journal article" date="2011" name="Stand. Genomic Sci.">
        <title>Complete genome sequence of the filamentous gliding predatory bacterium Herpetosiphon aurantiacus type strain (114-95(T)).</title>
        <authorList>
            <person name="Kiss H."/>
            <person name="Nett M."/>
            <person name="Domin N."/>
            <person name="Martin K."/>
            <person name="Maresca J.A."/>
            <person name="Copeland A."/>
            <person name="Lapidus A."/>
            <person name="Lucas S."/>
            <person name="Berry K.W."/>
            <person name="Glavina Del Rio T."/>
            <person name="Dalin E."/>
            <person name="Tice H."/>
            <person name="Pitluck S."/>
            <person name="Richardson P."/>
            <person name="Bruce D."/>
            <person name="Goodwin L."/>
            <person name="Han C."/>
            <person name="Detter J.C."/>
            <person name="Schmutz J."/>
            <person name="Brettin T."/>
            <person name="Land M."/>
            <person name="Hauser L."/>
            <person name="Kyrpides N.C."/>
            <person name="Ivanova N."/>
            <person name="Goker M."/>
            <person name="Woyke T."/>
            <person name="Klenk H.P."/>
            <person name="Bryant D.A."/>
        </authorList>
    </citation>
    <scope>NUCLEOTIDE SEQUENCE [LARGE SCALE GENOMIC DNA]</scope>
    <source>
        <strain evidence="5">ATCC 23779 / DSM 785 / 114-95</strain>
        <plasmid evidence="4">pHAU01</plasmid>
    </source>
</reference>
<proteinExistence type="predicted"/>
<dbReference type="KEGG" id="hau:Haur_5065"/>
<evidence type="ECO:0000259" key="3">
    <source>
        <dbReference type="Pfam" id="PF01345"/>
    </source>
</evidence>
<geneLocation type="plasmid" evidence="4 5">
    <name>pHAU01</name>
</geneLocation>
<gene>
    <name evidence="4" type="ordered locus">Haur_5065</name>
</gene>
<organism evidence="4 5">
    <name type="scientific">Herpetosiphon aurantiacus (strain ATCC 23779 / DSM 785 / 114-95)</name>
    <dbReference type="NCBI Taxonomy" id="316274"/>
    <lineage>
        <taxon>Bacteria</taxon>
        <taxon>Bacillati</taxon>
        <taxon>Chloroflexota</taxon>
        <taxon>Chloroflexia</taxon>
        <taxon>Herpetosiphonales</taxon>
        <taxon>Herpetosiphonaceae</taxon>
        <taxon>Herpetosiphon</taxon>
    </lineage>
</organism>
<accession>A9B8M9</accession>
<keyword evidence="2" id="KW-0812">Transmembrane</keyword>
<feature type="compositionally biased region" description="Polar residues" evidence="1">
    <location>
        <begin position="72"/>
        <end position="91"/>
    </location>
</feature>
<name>A9B8M9_HERA2</name>
<dbReference type="InterPro" id="IPR047589">
    <property type="entry name" value="DUF11_rpt"/>
</dbReference>
<feature type="compositionally biased region" description="Low complexity" evidence="1">
    <location>
        <begin position="225"/>
        <end position="237"/>
    </location>
</feature>
<feature type="transmembrane region" description="Helical" evidence="2">
    <location>
        <begin position="277"/>
        <end position="296"/>
    </location>
</feature>
<keyword evidence="4" id="KW-0614">Plasmid</keyword>
<keyword evidence="5" id="KW-1185">Reference proteome</keyword>
<dbReference type="InterPro" id="IPR013783">
    <property type="entry name" value="Ig-like_fold"/>
</dbReference>
<dbReference type="InterPro" id="IPR051172">
    <property type="entry name" value="Chlamydia_OmcB"/>
</dbReference>
<evidence type="ECO:0000313" key="4">
    <source>
        <dbReference type="EMBL" id="ABX07693.1"/>
    </source>
</evidence>
<dbReference type="PANTHER" id="PTHR34819">
    <property type="entry name" value="LARGE CYSTEINE-RICH PERIPLASMIC PROTEIN OMCB"/>
    <property type="match status" value="1"/>
</dbReference>
<feature type="region of interest" description="Disordered" evidence="1">
    <location>
        <begin position="33"/>
        <end position="91"/>
    </location>
</feature>
<dbReference type="BioCyc" id="HAUR316274:GHYA-5127-MONOMER"/>
<dbReference type="InterPro" id="IPR001434">
    <property type="entry name" value="OmcB-like_DUF11"/>
</dbReference>